<dbReference type="AlphaFoldDB" id="A0A382D788"/>
<organism evidence="2">
    <name type="scientific">marine metagenome</name>
    <dbReference type="NCBI Taxonomy" id="408172"/>
    <lineage>
        <taxon>unclassified sequences</taxon>
        <taxon>metagenomes</taxon>
        <taxon>ecological metagenomes</taxon>
    </lineage>
</organism>
<keyword evidence="1" id="KW-0175">Coiled coil</keyword>
<dbReference type="EMBL" id="UINC01037832">
    <property type="protein sequence ID" value="SVB33914.1"/>
    <property type="molecule type" value="Genomic_DNA"/>
</dbReference>
<evidence type="ECO:0008006" key="3">
    <source>
        <dbReference type="Google" id="ProtNLM"/>
    </source>
</evidence>
<proteinExistence type="predicted"/>
<evidence type="ECO:0000313" key="2">
    <source>
        <dbReference type="EMBL" id="SVB33914.1"/>
    </source>
</evidence>
<sequence length="489" mass="56446">LERIFIKNRIYRDIEECEAWEAVLSTIDKGLGPFKSQFKREVIEEDLVRLTEIKIKRISKFDSLKADELIAKIEANLEEVKNNLNHLTEYSIRYFEQILKNHGEGRERKTEIAQFDTIKARRVAAANIKLYMNREDGFVGSSLRKDEFICDCSDLDDIIIIRQDGKLIVTRIGEKTFVGKNIIHAAIWKKNDKHMVYNVIYYDGGSGISYAKRFSVTSIIRDREYDLTQGNENSQLLYFTANPNSESEMVMVNLHNSAKARKKVFDFNFGELAIKGRGVKGNIVSKHRVRKVAQKEVGESTLGGRDIWLDENIGRLNTDKQGRYLGSFNTDDAILVVYEDGAYELTDFELTNRYRLNEINLIEKFAPDRFLTAVHFDGGSRTYYVKRFLIETATFGRRFGFISEERASKLVLISSGGNPILEYGYRTKRGEKKTRKEDLLQFVDIKGWKALGNKLGNYLRMSGFKWVEEPMIENPESNLEAKSELTLFN</sequence>
<feature type="non-terminal residue" evidence="2">
    <location>
        <position position="1"/>
    </location>
</feature>
<name>A0A382D788_9ZZZZ</name>
<protein>
    <recommendedName>
        <fullName evidence="3">DNA topoisomerase (ATP-hydrolyzing)</fullName>
    </recommendedName>
</protein>
<reference evidence="2" key="1">
    <citation type="submission" date="2018-05" db="EMBL/GenBank/DDBJ databases">
        <authorList>
            <person name="Lanie J.A."/>
            <person name="Ng W.-L."/>
            <person name="Kazmierczak K.M."/>
            <person name="Andrzejewski T.M."/>
            <person name="Davidsen T.M."/>
            <person name="Wayne K.J."/>
            <person name="Tettelin H."/>
            <person name="Glass J.I."/>
            <person name="Rusch D."/>
            <person name="Podicherti R."/>
            <person name="Tsui H.-C.T."/>
            <person name="Winkler M.E."/>
        </authorList>
    </citation>
    <scope>NUCLEOTIDE SEQUENCE</scope>
</reference>
<feature type="coiled-coil region" evidence="1">
    <location>
        <begin position="63"/>
        <end position="90"/>
    </location>
</feature>
<evidence type="ECO:0000256" key="1">
    <source>
        <dbReference type="SAM" id="Coils"/>
    </source>
</evidence>
<accession>A0A382D788</accession>
<gene>
    <name evidence="2" type="ORF">METZ01_LOCUS186768</name>
</gene>